<dbReference type="InterPro" id="IPR019264">
    <property type="entry name" value="DUF2179"/>
</dbReference>
<proteinExistence type="predicted"/>
<comment type="subcellular location">
    <subcellularLocation>
        <location evidence="1">Cell membrane</location>
        <topology evidence="1">Multi-pass membrane protein</topology>
    </subcellularLocation>
</comment>
<dbReference type="InterPro" id="IPR003740">
    <property type="entry name" value="YitT"/>
</dbReference>
<evidence type="ECO:0000313" key="8">
    <source>
        <dbReference type="EMBL" id="MBD7911115.1"/>
    </source>
</evidence>
<gene>
    <name evidence="8" type="ORF">H9661_07075</name>
</gene>
<reference evidence="8 9" key="1">
    <citation type="submission" date="2020-08" db="EMBL/GenBank/DDBJ databases">
        <title>A Genomic Blueprint of the Chicken Gut Microbiome.</title>
        <authorList>
            <person name="Gilroy R."/>
            <person name="Ravi A."/>
            <person name="Getino M."/>
            <person name="Pursley I."/>
            <person name="Horton D.L."/>
            <person name="Alikhan N.-F."/>
            <person name="Baker D."/>
            <person name="Gharbi K."/>
            <person name="Hall N."/>
            <person name="Watson M."/>
            <person name="Adriaenssens E.M."/>
            <person name="Foster-Nyarko E."/>
            <person name="Jarju S."/>
            <person name="Secka A."/>
            <person name="Antonio M."/>
            <person name="Oren A."/>
            <person name="Chaudhuri R."/>
            <person name="La Ragione R.M."/>
            <person name="Hildebrand F."/>
            <person name="Pallen M.J."/>
        </authorList>
    </citation>
    <scope>NUCLEOTIDE SEQUENCE [LARGE SCALE GENOMIC DNA]</scope>
    <source>
        <strain evidence="8 9">Sa3CVN1</strain>
    </source>
</reference>
<evidence type="ECO:0000256" key="5">
    <source>
        <dbReference type="ARBA" id="ARBA00023136"/>
    </source>
</evidence>
<keyword evidence="2" id="KW-1003">Cell membrane</keyword>
<dbReference type="PIRSF" id="PIRSF006483">
    <property type="entry name" value="Membrane_protein_YitT"/>
    <property type="match status" value="1"/>
</dbReference>
<evidence type="ECO:0000256" key="1">
    <source>
        <dbReference type="ARBA" id="ARBA00004651"/>
    </source>
</evidence>
<accession>A0ABR8PSG4</accession>
<name>A0ABR8PSG4_9CLOT</name>
<dbReference type="PANTHER" id="PTHR33545:SF9">
    <property type="entry name" value="UPF0750 MEMBRANE PROTEIN YITE"/>
    <property type="match status" value="1"/>
</dbReference>
<sequence>MKKFKEYLLITIGIIIVAVGLEFFFFPNKIASGGIAGLALVLQDIFNLDAGPVMFICNGILFVLAFFFIGGNFGVKSIYAGFGVSIILSAIEKFGLATAITDNLMLATFFGSAVTAVGSAVVFSQGASTGGTSITAKLLSKYFSMDIGKGLLISDSVVILLAMYNFGIELGLFGLLSVYLSSTLIDKFIDGFNSCKQVIIFTDQEELVVNYIMKDVDRGCTVFNGKGGYTGESNSVIFTVLNRRQFIQLKQFMKAEDPNAFITVNEAQEVLGKGFGNIIED</sequence>
<evidence type="ECO:0000256" key="6">
    <source>
        <dbReference type="SAM" id="Phobius"/>
    </source>
</evidence>
<comment type="caution">
    <text evidence="8">The sequence shown here is derived from an EMBL/GenBank/DDBJ whole genome shotgun (WGS) entry which is preliminary data.</text>
</comment>
<keyword evidence="9" id="KW-1185">Reference proteome</keyword>
<protein>
    <submittedName>
        <fullName evidence="8">YitT family protein</fullName>
    </submittedName>
</protein>
<evidence type="ECO:0000313" key="9">
    <source>
        <dbReference type="Proteomes" id="UP000627781"/>
    </source>
</evidence>
<feature type="transmembrane region" description="Helical" evidence="6">
    <location>
        <begin position="7"/>
        <end position="24"/>
    </location>
</feature>
<feature type="transmembrane region" description="Helical" evidence="6">
    <location>
        <begin position="53"/>
        <end position="71"/>
    </location>
</feature>
<dbReference type="Proteomes" id="UP000627781">
    <property type="component" value="Unassembled WGS sequence"/>
</dbReference>
<dbReference type="EMBL" id="JACSRA010000008">
    <property type="protein sequence ID" value="MBD7911115.1"/>
    <property type="molecule type" value="Genomic_DNA"/>
</dbReference>
<dbReference type="Pfam" id="PF02588">
    <property type="entry name" value="YitT_membrane"/>
    <property type="match status" value="1"/>
</dbReference>
<keyword evidence="3 6" id="KW-0812">Transmembrane</keyword>
<evidence type="ECO:0000259" key="7">
    <source>
        <dbReference type="Pfam" id="PF10035"/>
    </source>
</evidence>
<feature type="transmembrane region" description="Helical" evidence="6">
    <location>
        <begin position="77"/>
        <end position="96"/>
    </location>
</feature>
<evidence type="ECO:0000256" key="2">
    <source>
        <dbReference type="ARBA" id="ARBA00022475"/>
    </source>
</evidence>
<evidence type="ECO:0000256" key="3">
    <source>
        <dbReference type="ARBA" id="ARBA00022692"/>
    </source>
</evidence>
<keyword evidence="4 6" id="KW-1133">Transmembrane helix</keyword>
<keyword evidence="5 6" id="KW-0472">Membrane</keyword>
<dbReference type="Pfam" id="PF10035">
    <property type="entry name" value="DUF2179"/>
    <property type="match status" value="1"/>
</dbReference>
<dbReference type="RefSeq" id="WP_143315977.1">
    <property type="nucleotide sequence ID" value="NZ_JACSRA010000008.1"/>
</dbReference>
<dbReference type="CDD" id="cd16380">
    <property type="entry name" value="YitT_C"/>
    <property type="match status" value="1"/>
</dbReference>
<dbReference type="InterPro" id="IPR051461">
    <property type="entry name" value="UPF0750_membrane"/>
</dbReference>
<evidence type="ECO:0000256" key="4">
    <source>
        <dbReference type="ARBA" id="ARBA00022989"/>
    </source>
</evidence>
<dbReference type="InterPro" id="IPR015867">
    <property type="entry name" value="N-reg_PII/ATP_PRibTrfase_C"/>
</dbReference>
<organism evidence="8 9">
    <name type="scientific">Clostridium cibarium</name>
    <dbReference type="NCBI Taxonomy" id="2762247"/>
    <lineage>
        <taxon>Bacteria</taxon>
        <taxon>Bacillati</taxon>
        <taxon>Bacillota</taxon>
        <taxon>Clostridia</taxon>
        <taxon>Eubacteriales</taxon>
        <taxon>Clostridiaceae</taxon>
        <taxon>Clostridium</taxon>
    </lineage>
</organism>
<dbReference type="PANTHER" id="PTHR33545">
    <property type="entry name" value="UPF0750 MEMBRANE PROTEIN YITT-RELATED"/>
    <property type="match status" value="1"/>
</dbReference>
<feature type="domain" description="DUF2179" evidence="7">
    <location>
        <begin position="218"/>
        <end position="272"/>
    </location>
</feature>
<feature type="transmembrane region" description="Helical" evidence="6">
    <location>
        <begin position="157"/>
        <end position="180"/>
    </location>
</feature>
<dbReference type="Gene3D" id="3.30.70.120">
    <property type="match status" value="1"/>
</dbReference>